<accession>A0A059DYB5</accession>
<evidence type="ECO:0000259" key="1">
    <source>
        <dbReference type="Pfam" id="PF13276"/>
    </source>
</evidence>
<dbReference type="Proteomes" id="UP000024547">
    <property type="component" value="Unassembled WGS sequence"/>
</dbReference>
<dbReference type="InterPro" id="IPR025948">
    <property type="entry name" value="HTH-like_dom"/>
</dbReference>
<dbReference type="OrthoDB" id="9813285at2"/>
<protein>
    <recommendedName>
        <fullName evidence="1">HTH-like domain-containing protein</fullName>
    </recommendedName>
</protein>
<evidence type="ECO:0000313" key="3">
    <source>
        <dbReference type="Proteomes" id="UP000024547"/>
    </source>
</evidence>
<dbReference type="eggNOG" id="COG2801">
    <property type="taxonomic scope" value="Bacteria"/>
</dbReference>
<comment type="caution">
    <text evidence="2">The sequence shown here is derived from an EMBL/GenBank/DDBJ whole genome shotgun (WGS) entry which is preliminary data.</text>
</comment>
<dbReference type="PATRIC" id="fig|1280948.3.peg.2581"/>
<name>A0A059DYB5_9PROT</name>
<evidence type="ECO:0000313" key="2">
    <source>
        <dbReference type="EMBL" id="KCZ59375.1"/>
    </source>
</evidence>
<dbReference type="EMBL" id="AWFH01000043">
    <property type="protein sequence ID" value="KCZ59375.1"/>
    <property type="molecule type" value="Genomic_DNA"/>
</dbReference>
<gene>
    <name evidence="2" type="ORF">HY36_17895</name>
</gene>
<organism evidence="2 3">
    <name type="scientific">Hyphomonas atlantica</name>
    <dbReference type="NCBI Taxonomy" id="1280948"/>
    <lineage>
        <taxon>Bacteria</taxon>
        <taxon>Pseudomonadati</taxon>
        <taxon>Pseudomonadota</taxon>
        <taxon>Alphaproteobacteria</taxon>
        <taxon>Hyphomonadales</taxon>
        <taxon>Hyphomonadaceae</taxon>
        <taxon>Hyphomonas</taxon>
    </lineage>
</organism>
<dbReference type="PANTHER" id="PTHR47515">
    <property type="entry name" value="LOW CALCIUM RESPONSE LOCUS PROTEIN T"/>
    <property type="match status" value="1"/>
</dbReference>
<keyword evidence="3" id="KW-1185">Reference proteome</keyword>
<reference evidence="2 3" key="1">
    <citation type="journal article" date="2014" name="Antonie Van Leeuwenhoek">
        <title>Hyphomonas beringensis sp. nov. and Hyphomonas chukchiensis sp. nov., isolated from surface seawater of the Bering Sea and Chukchi Sea.</title>
        <authorList>
            <person name="Li C."/>
            <person name="Lai Q."/>
            <person name="Li G."/>
            <person name="Dong C."/>
            <person name="Wang J."/>
            <person name="Liao Y."/>
            <person name="Shao Z."/>
        </authorList>
    </citation>
    <scope>NUCLEOTIDE SEQUENCE [LARGE SCALE GENOMIC DNA]</scope>
    <source>
        <strain evidence="2 3">22II1-22F38</strain>
    </source>
</reference>
<feature type="domain" description="HTH-like" evidence="1">
    <location>
        <begin position="54"/>
        <end position="86"/>
    </location>
</feature>
<sequence>SRAGKVLSPSRKREAVDHVVETLGATERRACRVIGQHRSTQRKPRMPRQDEGVLTAAIIALAERFGRYGYRRITALLRRDGWHVNEVEATVAEGRVSAADGLPHLAA</sequence>
<dbReference type="AlphaFoldDB" id="A0A059DYB5"/>
<proteinExistence type="predicted"/>
<dbReference type="Pfam" id="PF13276">
    <property type="entry name" value="HTH_21"/>
    <property type="match status" value="1"/>
</dbReference>
<dbReference type="PANTHER" id="PTHR47515:SF1">
    <property type="entry name" value="BLR2054 PROTEIN"/>
    <property type="match status" value="1"/>
</dbReference>
<feature type="non-terminal residue" evidence="2">
    <location>
        <position position="1"/>
    </location>
</feature>